<reference evidence="7 8" key="1">
    <citation type="submission" date="2019-06" db="EMBL/GenBank/DDBJ databases">
        <title>Genome sequence of Ureibacillus terrenus.</title>
        <authorList>
            <person name="Maclea K.S."/>
            <person name="Simoes M."/>
        </authorList>
    </citation>
    <scope>NUCLEOTIDE SEQUENCE [LARGE SCALE GENOMIC DNA]</scope>
    <source>
        <strain evidence="7 8">ATCC BAA-384</strain>
    </source>
</reference>
<dbReference type="AlphaFoldDB" id="A0A540V508"/>
<keyword evidence="5 6" id="KW-0472">Membrane</keyword>
<feature type="transmembrane region" description="Helical" evidence="6">
    <location>
        <begin position="194"/>
        <end position="215"/>
    </location>
</feature>
<evidence type="ECO:0000256" key="2">
    <source>
        <dbReference type="ARBA" id="ARBA00007511"/>
    </source>
</evidence>
<protein>
    <submittedName>
        <fullName evidence="7">TerC family protein</fullName>
    </submittedName>
</protein>
<comment type="subcellular location">
    <subcellularLocation>
        <location evidence="1">Membrane</location>
        <topology evidence="1">Multi-pass membrane protein</topology>
    </subcellularLocation>
</comment>
<feature type="transmembrane region" description="Helical" evidence="6">
    <location>
        <begin position="73"/>
        <end position="91"/>
    </location>
</feature>
<dbReference type="OrthoDB" id="5295733at2"/>
<evidence type="ECO:0000313" key="8">
    <source>
        <dbReference type="Proteomes" id="UP000315753"/>
    </source>
</evidence>
<name>A0A540V508_9BACL</name>
<proteinExistence type="inferred from homology"/>
<evidence type="ECO:0000256" key="4">
    <source>
        <dbReference type="ARBA" id="ARBA00022989"/>
    </source>
</evidence>
<feature type="transmembrane region" description="Helical" evidence="6">
    <location>
        <begin position="12"/>
        <end position="33"/>
    </location>
</feature>
<dbReference type="EMBL" id="VIGD01000003">
    <property type="protein sequence ID" value="TQE91829.1"/>
    <property type="molecule type" value="Genomic_DNA"/>
</dbReference>
<dbReference type="InterPro" id="IPR022301">
    <property type="entry name" value="Integral_membrane_YjbE"/>
</dbReference>
<sequence>MENLSLEFYTALMSIIFIDLVLAGDNALLIGMVAKNLPSKQQKKVIVAGTIAAILMRILFTLLAVKLLELDGLLLIGGVMLVYIAIKLLVSEENTGIRPASKTFLGAVWTIMLADFLMGIDNIIAIAGASSGNMLLVVIGLLISIPIIVWGSTIVIRIIEKFPVVIYLGAAILAWTASKMIIRDAYVQPFLTNPLPILLFQILLILIVVLIGFILRHLNREAIKKYKFQPFK</sequence>
<evidence type="ECO:0000256" key="3">
    <source>
        <dbReference type="ARBA" id="ARBA00022692"/>
    </source>
</evidence>
<dbReference type="PANTHER" id="PTHR30238">
    <property type="entry name" value="MEMBRANE BOUND PREDICTED REDOX MODULATOR"/>
    <property type="match status" value="1"/>
</dbReference>
<keyword evidence="3 6" id="KW-0812">Transmembrane</keyword>
<dbReference type="InterPro" id="IPR005496">
    <property type="entry name" value="Integral_membrane_TerC"/>
</dbReference>
<evidence type="ECO:0000256" key="1">
    <source>
        <dbReference type="ARBA" id="ARBA00004141"/>
    </source>
</evidence>
<organism evidence="7 8">
    <name type="scientific">Ureibacillus terrenus</name>
    <dbReference type="NCBI Taxonomy" id="118246"/>
    <lineage>
        <taxon>Bacteria</taxon>
        <taxon>Bacillati</taxon>
        <taxon>Bacillota</taxon>
        <taxon>Bacilli</taxon>
        <taxon>Bacillales</taxon>
        <taxon>Caryophanaceae</taxon>
        <taxon>Ureibacillus</taxon>
    </lineage>
</organism>
<dbReference type="PANTHER" id="PTHR30238:SF4">
    <property type="entry name" value="SLL1022 PROTEIN"/>
    <property type="match status" value="1"/>
</dbReference>
<evidence type="ECO:0000256" key="5">
    <source>
        <dbReference type="ARBA" id="ARBA00023136"/>
    </source>
</evidence>
<feature type="transmembrane region" description="Helical" evidence="6">
    <location>
        <begin position="45"/>
        <end position="67"/>
    </location>
</feature>
<feature type="transmembrane region" description="Helical" evidence="6">
    <location>
        <begin position="103"/>
        <end position="128"/>
    </location>
</feature>
<dbReference type="NCBIfam" id="TIGR03717">
    <property type="entry name" value="R_switched_YjbE"/>
    <property type="match status" value="1"/>
</dbReference>
<dbReference type="Proteomes" id="UP000315753">
    <property type="component" value="Unassembled WGS sequence"/>
</dbReference>
<comment type="similarity">
    <text evidence="2">Belongs to the TerC family.</text>
</comment>
<dbReference type="GO" id="GO:0016020">
    <property type="term" value="C:membrane"/>
    <property type="evidence" value="ECO:0007669"/>
    <property type="project" value="UniProtKB-SubCell"/>
</dbReference>
<evidence type="ECO:0000256" key="6">
    <source>
        <dbReference type="SAM" id="Phobius"/>
    </source>
</evidence>
<feature type="transmembrane region" description="Helical" evidence="6">
    <location>
        <begin position="162"/>
        <end position="182"/>
    </location>
</feature>
<evidence type="ECO:0000313" key="7">
    <source>
        <dbReference type="EMBL" id="TQE91829.1"/>
    </source>
</evidence>
<dbReference type="Pfam" id="PF03741">
    <property type="entry name" value="TerC"/>
    <property type="match status" value="1"/>
</dbReference>
<accession>A0A540V508</accession>
<keyword evidence="8" id="KW-1185">Reference proteome</keyword>
<dbReference type="RefSeq" id="WP_141601388.1">
    <property type="nucleotide sequence ID" value="NZ_VIGD01000003.1"/>
</dbReference>
<gene>
    <name evidence="7" type="ORF">FKZ59_03680</name>
</gene>
<comment type="caution">
    <text evidence="7">The sequence shown here is derived from an EMBL/GenBank/DDBJ whole genome shotgun (WGS) entry which is preliminary data.</text>
</comment>
<feature type="transmembrane region" description="Helical" evidence="6">
    <location>
        <begin position="134"/>
        <end position="155"/>
    </location>
</feature>
<keyword evidence="4 6" id="KW-1133">Transmembrane helix</keyword>